<reference evidence="1 2" key="1">
    <citation type="submission" date="2015-04" db="EMBL/GenBank/DDBJ databases">
        <title>Whole genome shotgun sequence of Sphingomonas changbaiensis NBRC 104936.</title>
        <authorList>
            <person name="Katano-Makiyama Y."/>
            <person name="Hosoyama A."/>
            <person name="Hashimoto M."/>
            <person name="Noguchi M."/>
            <person name="Tsuchikane K."/>
            <person name="Ohji S."/>
            <person name="Yamazoe A."/>
            <person name="Ichikawa N."/>
            <person name="Kimura A."/>
            <person name="Fujita N."/>
        </authorList>
    </citation>
    <scope>NUCLEOTIDE SEQUENCE [LARGE SCALE GENOMIC DNA]</scope>
    <source>
        <strain evidence="1 2">NBRC 104936</strain>
    </source>
</reference>
<sequence length="121" mass="12450">MLVLALAMLVKLLVPVGWMPVFDGSRIGLELCGGYAPPPVAAHAMHHMGGTHSDHSSHDKHRGELPCPYAALAFAATDVDAPVFALRPIEPDAVLSSAPIVRVGRGLAAPPPPATGPPALA</sequence>
<dbReference type="EMBL" id="BBWU01000015">
    <property type="protein sequence ID" value="GAO38399.1"/>
    <property type="molecule type" value="Genomic_DNA"/>
</dbReference>
<dbReference type="Proteomes" id="UP000033202">
    <property type="component" value="Unassembled WGS sequence"/>
</dbReference>
<dbReference type="AlphaFoldDB" id="A0A0E9MLK0"/>
<dbReference type="STRING" id="1219043.SCH01S_15_00240"/>
<evidence type="ECO:0000313" key="2">
    <source>
        <dbReference type="Proteomes" id="UP000033202"/>
    </source>
</evidence>
<organism evidence="1 2">
    <name type="scientific">Sphingomonas changbaiensis NBRC 104936</name>
    <dbReference type="NCBI Taxonomy" id="1219043"/>
    <lineage>
        <taxon>Bacteria</taxon>
        <taxon>Pseudomonadati</taxon>
        <taxon>Pseudomonadota</taxon>
        <taxon>Alphaproteobacteria</taxon>
        <taxon>Sphingomonadales</taxon>
        <taxon>Sphingomonadaceae</taxon>
        <taxon>Sphingomonas</taxon>
    </lineage>
</organism>
<protein>
    <recommendedName>
        <fullName evidence="3">DUF2946 domain-containing protein</fullName>
    </recommendedName>
</protein>
<gene>
    <name evidence="1" type="ORF">SCH01S_15_00240</name>
</gene>
<accession>A0A0E9MLK0</accession>
<name>A0A0E9MLK0_9SPHN</name>
<proteinExistence type="predicted"/>
<keyword evidence="2" id="KW-1185">Reference proteome</keyword>
<comment type="caution">
    <text evidence="1">The sequence shown here is derived from an EMBL/GenBank/DDBJ whole genome shotgun (WGS) entry which is preliminary data.</text>
</comment>
<evidence type="ECO:0000313" key="1">
    <source>
        <dbReference type="EMBL" id="GAO38399.1"/>
    </source>
</evidence>
<evidence type="ECO:0008006" key="3">
    <source>
        <dbReference type="Google" id="ProtNLM"/>
    </source>
</evidence>